<protein>
    <submittedName>
        <fullName evidence="13">Ferric cupric reductase transmembrane component 1</fullName>
    </submittedName>
</protein>
<dbReference type="Pfam" id="PF08030">
    <property type="entry name" value="NAD_binding_6"/>
    <property type="match status" value="1"/>
</dbReference>
<dbReference type="PANTHER" id="PTHR32361">
    <property type="entry name" value="FERRIC/CUPRIC REDUCTASE TRANSMEMBRANE COMPONENT"/>
    <property type="match status" value="1"/>
</dbReference>
<dbReference type="AlphaFoldDB" id="A0AAI8Z001"/>
<dbReference type="PANTHER" id="PTHR32361:SF23">
    <property type="entry name" value="FERRIC-CHELATE REDUCTASE"/>
    <property type="match status" value="1"/>
</dbReference>
<sequence>MDDMSMGTPWLDQPVMLHSSRAYKCSLKSPAQCLYQQGYWRFWYEADHRYALPTVAFFLTAIILFAIPFVLNTIWPGTTSKNRATRKLTALGRFLSYRQYRIGKLNWNSAPLGVLLLGAVGTIFFFSMTLGPKPYYWPTNAKFGNSPPIATRAGWMSLGCLPFVIATSSKSNLITGFTGVSHERLQVFHRWISYAMFVLALIHTFPFIIFHIWKGDMTTQWNTSVAYWTGVVAIIAQAYLTFASLSPLRNMCYEWFKFSHFLAALVFVLFFFFHCDFRLSSWDYFVATGVLFGLTWLHSQLRIYFQHGIGKKATISLVSNGFIRVGIPTKTTWRAGQHFFVRFVGLGTHALTSHPFTACSLPTKANFYEAQDSELVFFIRPQGGLTARLAKYAEKHPGGKMRAMLDGPYGGIDMPKLATYERLLVLAGGSGAGWCLPLVEAFLRRKDCVECCNAPTGGEKVDCNIPSMKVVLATRDLATRNWFQEAISELLTDSLVGKCPPGLVVEVHYTGSSENAENPKRTGQFLHKLDEPEKAPDADVISHSGETSSDSESETAKGVPSGSGLSLRDFSCRPNMQALVAEECSSAEACRSMGVFVCGPGSMQSDVANAVAKEQMAAMKDGQRDVYLHMEHFSWA</sequence>
<feature type="transmembrane region" description="Helical" evidence="11">
    <location>
        <begin position="225"/>
        <end position="243"/>
    </location>
</feature>
<dbReference type="PROSITE" id="PS51384">
    <property type="entry name" value="FAD_FR"/>
    <property type="match status" value="1"/>
</dbReference>
<keyword evidence="5" id="KW-0249">Electron transport</keyword>
<organism evidence="13 14">
    <name type="scientific">Lecanosticta acicola</name>
    <dbReference type="NCBI Taxonomy" id="111012"/>
    <lineage>
        <taxon>Eukaryota</taxon>
        <taxon>Fungi</taxon>
        <taxon>Dikarya</taxon>
        <taxon>Ascomycota</taxon>
        <taxon>Pezizomycotina</taxon>
        <taxon>Dothideomycetes</taxon>
        <taxon>Dothideomycetidae</taxon>
        <taxon>Mycosphaerellales</taxon>
        <taxon>Mycosphaerellaceae</taxon>
        <taxon>Lecanosticta</taxon>
    </lineage>
</organism>
<evidence type="ECO:0000256" key="6">
    <source>
        <dbReference type="ARBA" id="ARBA00022989"/>
    </source>
</evidence>
<keyword evidence="6 11" id="KW-1133">Transmembrane helix</keyword>
<dbReference type="GO" id="GO:0000293">
    <property type="term" value="F:ferric-chelate reductase activity"/>
    <property type="evidence" value="ECO:0007669"/>
    <property type="project" value="UniProtKB-ARBA"/>
</dbReference>
<evidence type="ECO:0000256" key="10">
    <source>
        <dbReference type="SAM" id="MobiDB-lite"/>
    </source>
</evidence>
<evidence type="ECO:0000256" key="9">
    <source>
        <dbReference type="ARBA" id="ARBA00023136"/>
    </source>
</evidence>
<dbReference type="InterPro" id="IPR039261">
    <property type="entry name" value="FNR_nucleotide-bd"/>
</dbReference>
<evidence type="ECO:0000256" key="1">
    <source>
        <dbReference type="ARBA" id="ARBA00004141"/>
    </source>
</evidence>
<comment type="subcellular location">
    <subcellularLocation>
        <location evidence="1">Membrane</location>
        <topology evidence="1">Multi-pass membrane protein</topology>
    </subcellularLocation>
</comment>
<evidence type="ECO:0000256" key="5">
    <source>
        <dbReference type="ARBA" id="ARBA00022982"/>
    </source>
</evidence>
<dbReference type="InterPro" id="IPR013112">
    <property type="entry name" value="FAD-bd_8"/>
</dbReference>
<keyword evidence="8" id="KW-0406">Ion transport</keyword>
<evidence type="ECO:0000256" key="8">
    <source>
        <dbReference type="ARBA" id="ARBA00023065"/>
    </source>
</evidence>
<evidence type="ECO:0000256" key="4">
    <source>
        <dbReference type="ARBA" id="ARBA00022692"/>
    </source>
</evidence>
<dbReference type="Proteomes" id="UP001296104">
    <property type="component" value="Unassembled WGS sequence"/>
</dbReference>
<evidence type="ECO:0000256" key="7">
    <source>
        <dbReference type="ARBA" id="ARBA00023002"/>
    </source>
</evidence>
<feature type="transmembrane region" description="Helical" evidence="11">
    <location>
        <begin position="191"/>
        <end position="213"/>
    </location>
</feature>
<dbReference type="InterPro" id="IPR017927">
    <property type="entry name" value="FAD-bd_FR_type"/>
</dbReference>
<dbReference type="InterPro" id="IPR013121">
    <property type="entry name" value="Fe_red_NAD-bd_6"/>
</dbReference>
<feature type="transmembrane region" description="Helical" evidence="11">
    <location>
        <begin position="255"/>
        <end position="273"/>
    </location>
</feature>
<keyword evidence="4 11" id="KW-0812">Transmembrane</keyword>
<feature type="transmembrane region" description="Helical" evidence="11">
    <location>
        <begin position="149"/>
        <end position="167"/>
    </location>
</feature>
<dbReference type="GO" id="GO:0005886">
    <property type="term" value="C:plasma membrane"/>
    <property type="evidence" value="ECO:0007669"/>
    <property type="project" value="TreeGrafter"/>
</dbReference>
<dbReference type="InterPro" id="IPR013130">
    <property type="entry name" value="Fe3_Rdtase_TM_dom"/>
</dbReference>
<dbReference type="CDD" id="cd06186">
    <property type="entry name" value="NOX_Duox_like_FAD_NADP"/>
    <property type="match status" value="1"/>
</dbReference>
<dbReference type="Gene3D" id="3.40.50.80">
    <property type="entry name" value="Nucleotide-binding domain of ferredoxin-NADP reductase (FNR) module"/>
    <property type="match status" value="1"/>
</dbReference>
<evidence type="ECO:0000256" key="2">
    <source>
        <dbReference type="ARBA" id="ARBA00006278"/>
    </source>
</evidence>
<dbReference type="InterPro" id="IPR051410">
    <property type="entry name" value="Ferric/Cupric_Reductase"/>
</dbReference>
<dbReference type="GO" id="GO:0006879">
    <property type="term" value="P:intracellular iron ion homeostasis"/>
    <property type="evidence" value="ECO:0007669"/>
    <property type="project" value="TreeGrafter"/>
</dbReference>
<feature type="transmembrane region" description="Helical" evidence="11">
    <location>
        <begin position="50"/>
        <end position="71"/>
    </location>
</feature>
<evidence type="ECO:0000256" key="3">
    <source>
        <dbReference type="ARBA" id="ARBA00022448"/>
    </source>
</evidence>
<dbReference type="GO" id="GO:0015677">
    <property type="term" value="P:copper ion import"/>
    <property type="evidence" value="ECO:0007669"/>
    <property type="project" value="TreeGrafter"/>
</dbReference>
<dbReference type="EMBL" id="CAVMBE010000031">
    <property type="protein sequence ID" value="CAK4027600.1"/>
    <property type="molecule type" value="Genomic_DNA"/>
</dbReference>
<keyword evidence="14" id="KW-1185">Reference proteome</keyword>
<accession>A0AAI8Z001</accession>
<gene>
    <name evidence="13" type="ORF">LECACI_7A005085</name>
</gene>
<evidence type="ECO:0000256" key="11">
    <source>
        <dbReference type="SAM" id="Phobius"/>
    </source>
</evidence>
<keyword evidence="3" id="KW-0813">Transport</keyword>
<feature type="domain" description="FAD-binding FR-type" evidence="12">
    <location>
        <begin position="302"/>
        <end position="415"/>
    </location>
</feature>
<keyword evidence="7" id="KW-0560">Oxidoreductase</keyword>
<proteinExistence type="inferred from homology"/>
<dbReference type="Pfam" id="PF01794">
    <property type="entry name" value="Ferric_reduct"/>
    <property type="match status" value="1"/>
</dbReference>
<reference evidence="13" key="1">
    <citation type="submission" date="2023-11" db="EMBL/GenBank/DDBJ databases">
        <authorList>
            <person name="Alioto T."/>
            <person name="Alioto T."/>
            <person name="Gomez Garrido J."/>
        </authorList>
    </citation>
    <scope>NUCLEOTIDE SEQUENCE</scope>
</reference>
<comment type="similarity">
    <text evidence="2">Belongs to the ferric reductase (FRE) family.</text>
</comment>
<evidence type="ECO:0000313" key="13">
    <source>
        <dbReference type="EMBL" id="CAK4027600.1"/>
    </source>
</evidence>
<feature type="region of interest" description="Disordered" evidence="10">
    <location>
        <begin position="530"/>
        <end position="564"/>
    </location>
</feature>
<dbReference type="GO" id="GO:0006826">
    <property type="term" value="P:iron ion transport"/>
    <property type="evidence" value="ECO:0007669"/>
    <property type="project" value="TreeGrafter"/>
</dbReference>
<evidence type="ECO:0000313" key="14">
    <source>
        <dbReference type="Proteomes" id="UP001296104"/>
    </source>
</evidence>
<dbReference type="SFLD" id="SFLDG01168">
    <property type="entry name" value="Ferric_reductase_subgroup_(FRE"/>
    <property type="match status" value="1"/>
</dbReference>
<keyword evidence="9 11" id="KW-0472">Membrane</keyword>
<dbReference type="SFLD" id="SFLDS00052">
    <property type="entry name" value="Ferric_Reductase_Domain"/>
    <property type="match status" value="1"/>
</dbReference>
<dbReference type="Pfam" id="PF08022">
    <property type="entry name" value="FAD_binding_8"/>
    <property type="match status" value="1"/>
</dbReference>
<name>A0AAI8Z001_9PEZI</name>
<comment type="caution">
    <text evidence="13">The sequence shown here is derived from an EMBL/GenBank/DDBJ whole genome shotgun (WGS) entry which is preliminary data.</text>
</comment>
<feature type="transmembrane region" description="Helical" evidence="11">
    <location>
        <begin position="105"/>
        <end position="129"/>
    </location>
</feature>
<evidence type="ECO:0000259" key="12">
    <source>
        <dbReference type="PROSITE" id="PS51384"/>
    </source>
</evidence>